<dbReference type="InterPro" id="IPR029063">
    <property type="entry name" value="SAM-dependent_MTases_sf"/>
</dbReference>
<dbReference type="PANTHER" id="PTHR44942">
    <property type="entry name" value="METHYLTRANSF_11 DOMAIN-CONTAINING PROTEIN"/>
    <property type="match status" value="1"/>
</dbReference>
<dbReference type="CDD" id="cd02440">
    <property type="entry name" value="AdoMet_MTases"/>
    <property type="match status" value="1"/>
</dbReference>
<dbReference type="InterPro" id="IPR013216">
    <property type="entry name" value="Methyltransf_11"/>
</dbReference>
<keyword evidence="2 5" id="KW-0489">Methyltransferase</keyword>
<evidence type="ECO:0000313" key="6">
    <source>
        <dbReference type="Proteomes" id="UP001209737"/>
    </source>
</evidence>
<dbReference type="EMBL" id="JAMQPV010000012">
    <property type="protein sequence ID" value="MCW7464058.1"/>
    <property type="molecule type" value="Genomic_DNA"/>
</dbReference>
<organism evidence="5 6">
    <name type="scientific">Leptospira limi</name>
    <dbReference type="NCBI Taxonomy" id="2950023"/>
    <lineage>
        <taxon>Bacteria</taxon>
        <taxon>Pseudomonadati</taxon>
        <taxon>Spirochaetota</taxon>
        <taxon>Spirochaetia</taxon>
        <taxon>Leptospirales</taxon>
        <taxon>Leptospiraceae</taxon>
        <taxon>Leptospira</taxon>
    </lineage>
</organism>
<dbReference type="RefSeq" id="WP_265376752.1">
    <property type="nucleotide sequence ID" value="NZ_JAMQPV010000012.1"/>
</dbReference>
<dbReference type="Pfam" id="PF08241">
    <property type="entry name" value="Methyltransf_11"/>
    <property type="match status" value="1"/>
</dbReference>
<evidence type="ECO:0000256" key="1">
    <source>
        <dbReference type="ARBA" id="ARBA00008361"/>
    </source>
</evidence>
<keyword evidence="3" id="KW-0808">Transferase</keyword>
<dbReference type="PANTHER" id="PTHR44942:SF4">
    <property type="entry name" value="METHYLTRANSFERASE TYPE 11 DOMAIN-CONTAINING PROTEIN"/>
    <property type="match status" value="1"/>
</dbReference>
<accession>A0ABT3M382</accession>
<dbReference type="Proteomes" id="UP001209737">
    <property type="component" value="Unassembled WGS sequence"/>
</dbReference>
<evidence type="ECO:0000256" key="3">
    <source>
        <dbReference type="ARBA" id="ARBA00022679"/>
    </source>
</evidence>
<name>A0ABT3M382_9LEPT</name>
<sequence length="263" mass="30060">METYDKIGINYNKTRKVDQRIASIIEENLQPKGINLKLLDVGAGTGNYSNFFSSKGYNVTALEPSEIMLAQASHNNNIKWIKGSAEDIDIQDNFFDGVFSVLASHHFNNLQLAISEINRTLKSKHFAVIFNADPSLVSKKSWLFDYFEIVFEKAISKYINIESFKSLIQSTANTHVKIIDYPLPDNLTDNFFASGWKKPSLYLDQTFISGISPLASLETNTLNLIQERLENDLKNGTWNNKYGQILEENHFDDGYRFLIWQKP</sequence>
<feature type="domain" description="Methyltransferase type 11" evidence="4">
    <location>
        <begin position="39"/>
        <end position="124"/>
    </location>
</feature>
<evidence type="ECO:0000313" key="5">
    <source>
        <dbReference type="EMBL" id="MCW7464058.1"/>
    </source>
</evidence>
<protein>
    <submittedName>
        <fullName evidence="5">Class I SAM-dependent methyltransferase</fullName>
    </submittedName>
</protein>
<dbReference type="GO" id="GO:0008168">
    <property type="term" value="F:methyltransferase activity"/>
    <property type="evidence" value="ECO:0007669"/>
    <property type="project" value="UniProtKB-KW"/>
</dbReference>
<dbReference type="Gene3D" id="3.40.50.150">
    <property type="entry name" value="Vaccinia Virus protein VP39"/>
    <property type="match status" value="1"/>
</dbReference>
<dbReference type="SUPFAM" id="SSF53335">
    <property type="entry name" value="S-adenosyl-L-methionine-dependent methyltransferases"/>
    <property type="match status" value="1"/>
</dbReference>
<comment type="caution">
    <text evidence="5">The sequence shown here is derived from an EMBL/GenBank/DDBJ whole genome shotgun (WGS) entry which is preliminary data.</text>
</comment>
<gene>
    <name evidence="5" type="ORF">ND812_18290</name>
</gene>
<dbReference type="GO" id="GO:0032259">
    <property type="term" value="P:methylation"/>
    <property type="evidence" value="ECO:0007669"/>
    <property type="project" value="UniProtKB-KW"/>
</dbReference>
<dbReference type="InterPro" id="IPR051052">
    <property type="entry name" value="Diverse_substrate_MTase"/>
</dbReference>
<comment type="similarity">
    <text evidence="1">Belongs to the methyltransferase superfamily.</text>
</comment>
<proteinExistence type="inferred from homology"/>
<keyword evidence="6" id="KW-1185">Reference proteome</keyword>
<evidence type="ECO:0000256" key="2">
    <source>
        <dbReference type="ARBA" id="ARBA00022603"/>
    </source>
</evidence>
<evidence type="ECO:0000259" key="4">
    <source>
        <dbReference type="Pfam" id="PF08241"/>
    </source>
</evidence>
<reference evidence="5 6" key="1">
    <citation type="submission" date="2022-06" db="EMBL/GenBank/DDBJ databases">
        <title>Leptospira isolates from biofilms formed at urban environments.</title>
        <authorList>
            <person name="Ribeiro P.S."/>
            <person name="Sousa T."/>
            <person name="Carvalho N."/>
            <person name="Aburjaile F."/>
            <person name="Neves F."/>
            <person name="Oliveira D."/>
            <person name="Blanco L."/>
            <person name="Lima J."/>
            <person name="Costa F."/>
            <person name="Brenig B."/>
            <person name="Soares S."/>
            <person name="Ramos R."/>
            <person name="Goes-Neto A."/>
            <person name="Matiuzzi M."/>
            <person name="Azevedo V."/>
            <person name="Ristow P."/>
        </authorList>
    </citation>
    <scope>NUCLEOTIDE SEQUENCE [LARGE SCALE GENOMIC DNA]</scope>
    <source>
        <strain evidence="5 6">VSF25</strain>
    </source>
</reference>